<comment type="caution">
    <text evidence="4">The sequence shown here is derived from an EMBL/GenBank/DDBJ whole genome shotgun (WGS) entry which is preliminary data.</text>
</comment>
<feature type="compositionally biased region" description="Low complexity" evidence="3">
    <location>
        <begin position="61"/>
        <end position="79"/>
    </location>
</feature>
<gene>
    <name evidence="4" type="ORF">G2W53_025206</name>
</gene>
<feature type="compositionally biased region" description="Basic residues" evidence="3">
    <location>
        <begin position="125"/>
        <end position="137"/>
    </location>
</feature>
<dbReference type="EMBL" id="JAAIUW010000008">
    <property type="protein sequence ID" value="KAF7819751.1"/>
    <property type="molecule type" value="Genomic_DNA"/>
</dbReference>
<proteinExistence type="predicted"/>
<sequence length="200" mass="21950">MDEKENQKFAEMKVKSRKWVGNIEEDHTYDSSTSIGSISEDSVDSSCSSSSSSEMADEEASSSSSTNYLSTSSSSSLSSNGPLFELSQLMTHLPIKRGLSMFYEGKAQSFSCLGRVKSLEDVPKKGKPYHHRKKMKSCKSYGGDLDTHTHKISYTPKPSISKKTSASRLSSSSSFVSSLNKRGSFLGMHRPSINAAQRNF</sequence>
<dbReference type="Proteomes" id="UP000634136">
    <property type="component" value="Unassembled WGS sequence"/>
</dbReference>
<feature type="region of interest" description="Disordered" evidence="3">
    <location>
        <begin position="123"/>
        <end position="142"/>
    </location>
</feature>
<evidence type="ECO:0000256" key="2">
    <source>
        <dbReference type="ARBA" id="ARBA00023242"/>
    </source>
</evidence>
<dbReference type="GO" id="GO:0006950">
    <property type="term" value="P:response to stress"/>
    <property type="evidence" value="ECO:0007669"/>
    <property type="project" value="UniProtKB-ARBA"/>
</dbReference>
<organism evidence="4 5">
    <name type="scientific">Senna tora</name>
    <dbReference type="NCBI Taxonomy" id="362788"/>
    <lineage>
        <taxon>Eukaryota</taxon>
        <taxon>Viridiplantae</taxon>
        <taxon>Streptophyta</taxon>
        <taxon>Embryophyta</taxon>
        <taxon>Tracheophyta</taxon>
        <taxon>Spermatophyta</taxon>
        <taxon>Magnoliopsida</taxon>
        <taxon>eudicotyledons</taxon>
        <taxon>Gunneridae</taxon>
        <taxon>Pentapetalae</taxon>
        <taxon>rosids</taxon>
        <taxon>fabids</taxon>
        <taxon>Fabales</taxon>
        <taxon>Fabaceae</taxon>
        <taxon>Caesalpinioideae</taxon>
        <taxon>Cassia clade</taxon>
        <taxon>Senna</taxon>
    </lineage>
</organism>
<keyword evidence="2" id="KW-0539">Nucleus</keyword>
<dbReference type="InterPro" id="IPR051992">
    <property type="entry name" value="OxStress_Response_Reg"/>
</dbReference>
<protein>
    <recommendedName>
        <fullName evidence="6">Oxidative stress 3</fullName>
    </recommendedName>
</protein>
<feature type="region of interest" description="Disordered" evidence="3">
    <location>
        <begin position="28"/>
        <end position="79"/>
    </location>
</feature>
<reference evidence="4" key="1">
    <citation type="submission" date="2020-09" db="EMBL/GenBank/DDBJ databases">
        <title>Genome-Enabled Discovery of Anthraquinone Biosynthesis in Senna tora.</title>
        <authorList>
            <person name="Kang S.-H."/>
            <person name="Pandey R.P."/>
            <person name="Lee C.-M."/>
            <person name="Sim J.-S."/>
            <person name="Jeong J.-T."/>
            <person name="Choi B.-S."/>
            <person name="Jung M."/>
            <person name="Ginzburg D."/>
            <person name="Zhao K."/>
            <person name="Won S.Y."/>
            <person name="Oh T.-J."/>
            <person name="Yu Y."/>
            <person name="Kim N.-H."/>
            <person name="Lee O.R."/>
            <person name="Lee T.-H."/>
            <person name="Bashyal P."/>
            <person name="Kim T.-S."/>
            <person name="Lee W.-H."/>
            <person name="Kawkins C."/>
            <person name="Kim C.-K."/>
            <person name="Kim J.S."/>
            <person name="Ahn B.O."/>
            <person name="Rhee S.Y."/>
            <person name="Sohng J.K."/>
        </authorList>
    </citation>
    <scope>NUCLEOTIDE SEQUENCE</scope>
    <source>
        <tissue evidence="4">Leaf</tissue>
    </source>
</reference>
<dbReference type="AlphaFoldDB" id="A0A834TEP7"/>
<evidence type="ECO:0000313" key="4">
    <source>
        <dbReference type="EMBL" id="KAF7819751.1"/>
    </source>
</evidence>
<name>A0A834TEP7_9FABA</name>
<dbReference type="OrthoDB" id="694201at2759"/>
<evidence type="ECO:0000313" key="5">
    <source>
        <dbReference type="Proteomes" id="UP000634136"/>
    </source>
</evidence>
<evidence type="ECO:0000256" key="3">
    <source>
        <dbReference type="SAM" id="MobiDB-lite"/>
    </source>
</evidence>
<dbReference type="PANTHER" id="PTHR33172:SF103">
    <property type="entry name" value="PROTEIN OXIDATIVE STRESS 3"/>
    <property type="match status" value="1"/>
</dbReference>
<feature type="compositionally biased region" description="Low complexity" evidence="3">
    <location>
        <begin position="30"/>
        <end position="54"/>
    </location>
</feature>
<dbReference type="GO" id="GO:0005634">
    <property type="term" value="C:nucleus"/>
    <property type="evidence" value="ECO:0007669"/>
    <property type="project" value="UniProtKB-SubCell"/>
</dbReference>
<dbReference type="PANTHER" id="PTHR33172">
    <property type="entry name" value="OS08G0516900 PROTEIN"/>
    <property type="match status" value="1"/>
</dbReference>
<evidence type="ECO:0008006" key="6">
    <source>
        <dbReference type="Google" id="ProtNLM"/>
    </source>
</evidence>
<accession>A0A834TEP7</accession>
<keyword evidence="5" id="KW-1185">Reference proteome</keyword>
<comment type="subcellular location">
    <subcellularLocation>
        <location evidence="1">Nucleus</location>
    </subcellularLocation>
</comment>
<evidence type="ECO:0000256" key="1">
    <source>
        <dbReference type="ARBA" id="ARBA00004123"/>
    </source>
</evidence>